<dbReference type="AlphaFoldDB" id="A0A4Y9ZFQ7"/>
<protein>
    <submittedName>
        <fullName evidence="2">Uncharacterized protein</fullName>
    </submittedName>
</protein>
<evidence type="ECO:0000256" key="1">
    <source>
        <dbReference type="SAM" id="MobiDB-lite"/>
    </source>
</evidence>
<sequence length="144" mass="15838">MCVARDNQQLTNMPPSSRSSFQVSQTWRLNKLKAENKENSPPAAGVSVPKSRSRNTRRADALIIAEQHIESLEAELLSLGTSLKKATVCSCEATVVIGDLEMALEVSEGKLKDSLDLGNATSLRIKQAQKHIESQHKCLLRARK</sequence>
<keyword evidence="3" id="KW-1185">Reference proteome</keyword>
<organism evidence="2 3">
    <name type="scientific">Hericium alpestre</name>
    <dbReference type="NCBI Taxonomy" id="135208"/>
    <lineage>
        <taxon>Eukaryota</taxon>
        <taxon>Fungi</taxon>
        <taxon>Dikarya</taxon>
        <taxon>Basidiomycota</taxon>
        <taxon>Agaricomycotina</taxon>
        <taxon>Agaricomycetes</taxon>
        <taxon>Russulales</taxon>
        <taxon>Hericiaceae</taxon>
        <taxon>Hericium</taxon>
    </lineage>
</organism>
<gene>
    <name evidence="2" type="ORF">EWM64_g10748</name>
</gene>
<feature type="region of interest" description="Disordered" evidence="1">
    <location>
        <begin position="1"/>
        <end position="55"/>
    </location>
</feature>
<comment type="caution">
    <text evidence="2">The sequence shown here is derived from an EMBL/GenBank/DDBJ whole genome shotgun (WGS) entry which is preliminary data.</text>
</comment>
<proteinExistence type="predicted"/>
<feature type="compositionally biased region" description="Polar residues" evidence="1">
    <location>
        <begin position="1"/>
        <end position="28"/>
    </location>
</feature>
<dbReference type="Proteomes" id="UP000298061">
    <property type="component" value="Unassembled WGS sequence"/>
</dbReference>
<reference evidence="2 3" key="1">
    <citation type="submission" date="2019-02" db="EMBL/GenBank/DDBJ databases">
        <title>Genome sequencing of the rare red list fungi Hericium alpestre (H. flagellum).</title>
        <authorList>
            <person name="Buettner E."/>
            <person name="Kellner H."/>
        </authorList>
    </citation>
    <scope>NUCLEOTIDE SEQUENCE [LARGE SCALE GENOMIC DNA]</scope>
    <source>
        <strain evidence="2 3">DSM 108284</strain>
    </source>
</reference>
<evidence type="ECO:0000313" key="3">
    <source>
        <dbReference type="Proteomes" id="UP000298061"/>
    </source>
</evidence>
<evidence type="ECO:0000313" key="2">
    <source>
        <dbReference type="EMBL" id="TFY73264.1"/>
    </source>
</evidence>
<name>A0A4Y9ZFQ7_9AGAM</name>
<accession>A0A4Y9ZFQ7</accession>
<dbReference type="EMBL" id="SFCI01003090">
    <property type="protein sequence ID" value="TFY73264.1"/>
    <property type="molecule type" value="Genomic_DNA"/>
</dbReference>